<feature type="transmembrane region" description="Helical" evidence="6">
    <location>
        <begin position="141"/>
        <end position="159"/>
    </location>
</feature>
<sequence>MRVEEDAVPVFVSPELQREITRQEARIEQYGGDDVELPQHEKAQPPAEDPNRVAWDGPDDQLNPQNWSERRRWLITLVCSLMTVNVTFASSAPTSATLAIAMHFQVSREVAYLITTMFLLGYAIGPLFWGPGSELVGRKPIFVVAMICYTLFILGQALAPNIQTLLVTRFFSGFFAVAPLTNCGGVIADIWSAAIRGKAVSLFTACVFLGPTIAPIASGFITESYLGWRWVFWVMFIFAGACTALMLVALPETYAPVILAKKAHRLRKAEPERYANLYAEHDRQDWSLAGVIRRTLFRPFQMLFIEPILALVTLYLSLVYGVLYGMFGAIPVIFEQIRGFSISQNGLIFIGVGVGTSLGALTNYFLSRHYPKLIIRWRGFPPAEERLYGGMVGAPLLVVGIFWLGWAGNYASVHWAVPAVATVAIGMAISLIFMSFLSYLVDTYLAYSASALSANTVVRSAVAAAFPLFIVQMFQQLTVKWAATLLGLIALLLAPSPFLFYRYGPAIRARSTFAPCLDLKIAKELAEEKAMAGEKV</sequence>
<keyword evidence="9" id="KW-1185">Reference proteome</keyword>
<accession>D8QK33</accession>
<feature type="transmembrane region" description="Helical" evidence="6">
    <location>
        <begin position="452"/>
        <end position="475"/>
    </location>
</feature>
<organism evidence="9">
    <name type="scientific">Schizophyllum commune (strain H4-8 / FGSC 9210)</name>
    <name type="common">Split gill fungus</name>
    <dbReference type="NCBI Taxonomy" id="578458"/>
    <lineage>
        <taxon>Eukaryota</taxon>
        <taxon>Fungi</taxon>
        <taxon>Dikarya</taxon>
        <taxon>Basidiomycota</taxon>
        <taxon>Agaricomycotina</taxon>
        <taxon>Agaricomycetes</taxon>
        <taxon>Agaricomycetidae</taxon>
        <taxon>Agaricales</taxon>
        <taxon>Schizophyllaceae</taxon>
        <taxon>Schizophyllum</taxon>
    </lineage>
</organism>
<dbReference type="InterPro" id="IPR036259">
    <property type="entry name" value="MFS_trans_sf"/>
</dbReference>
<dbReference type="eggNOG" id="KOG0255">
    <property type="taxonomic scope" value="Eukaryota"/>
</dbReference>
<feature type="transmembrane region" description="Helical" evidence="6">
    <location>
        <begin position="171"/>
        <end position="192"/>
    </location>
</feature>
<evidence type="ECO:0000256" key="2">
    <source>
        <dbReference type="ARBA" id="ARBA00022692"/>
    </source>
</evidence>
<dbReference type="GO" id="GO:0005886">
    <property type="term" value="C:plasma membrane"/>
    <property type="evidence" value="ECO:0007669"/>
    <property type="project" value="TreeGrafter"/>
</dbReference>
<dbReference type="Gene3D" id="1.20.1250.20">
    <property type="entry name" value="MFS general substrate transporter like domains"/>
    <property type="match status" value="1"/>
</dbReference>
<dbReference type="CDD" id="cd17323">
    <property type="entry name" value="MFS_Tpo1_MDR_like"/>
    <property type="match status" value="1"/>
</dbReference>
<name>D8QK33_SCHCM</name>
<dbReference type="SUPFAM" id="SSF103473">
    <property type="entry name" value="MFS general substrate transporter"/>
    <property type="match status" value="1"/>
</dbReference>
<dbReference type="InterPro" id="IPR011701">
    <property type="entry name" value="MFS"/>
</dbReference>
<gene>
    <name evidence="8" type="ORF">SCHCODRAFT_61786</name>
</gene>
<dbReference type="AlphaFoldDB" id="D8QK33"/>
<evidence type="ECO:0000256" key="3">
    <source>
        <dbReference type="ARBA" id="ARBA00022989"/>
    </source>
</evidence>
<feature type="domain" description="Major facilitator superfamily (MFS) profile" evidence="7">
    <location>
        <begin position="75"/>
        <end position="508"/>
    </location>
</feature>
<evidence type="ECO:0000313" key="9">
    <source>
        <dbReference type="Proteomes" id="UP000007431"/>
    </source>
</evidence>
<dbReference type="InterPro" id="IPR020846">
    <property type="entry name" value="MFS_dom"/>
</dbReference>
<comment type="subcellular location">
    <subcellularLocation>
        <location evidence="1">Membrane</location>
        <topology evidence="1">Multi-pass membrane protein</topology>
    </subcellularLocation>
</comment>
<feature type="region of interest" description="Disordered" evidence="5">
    <location>
        <begin position="22"/>
        <end position="64"/>
    </location>
</feature>
<dbReference type="OMA" id="WVFWIMM"/>
<dbReference type="RefSeq" id="XP_003026816.1">
    <property type="nucleotide sequence ID" value="XM_003026770.1"/>
</dbReference>
<feature type="transmembrane region" description="Helical" evidence="6">
    <location>
        <begin position="347"/>
        <end position="366"/>
    </location>
</feature>
<feature type="transmembrane region" description="Helical" evidence="6">
    <location>
        <begin position="481"/>
        <end position="501"/>
    </location>
</feature>
<dbReference type="PANTHER" id="PTHR23502">
    <property type="entry name" value="MAJOR FACILITATOR SUPERFAMILY"/>
    <property type="match status" value="1"/>
</dbReference>
<dbReference type="VEuPathDB" id="FungiDB:SCHCODRAFT_01136736"/>
<dbReference type="InParanoid" id="D8QK33"/>
<feature type="transmembrane region" description="Helical" evidence="6">
    <location>
        <begin position="303"/>
        <end position="327"/>
    </location>
</feature>
<feature type="transmembrane region" description="Helical" evidence="6">
    <location>
        <begin position="413"/>
        <end position="440"/>
    </location>
</feature>
<evidence type="ECO:0000259" key="7">
    <source>
        <dbReference type="PROSITE" id="PS50850"/>
    </source>
</evidence>
<feature type="transmembrane region" description="Helical" evidence="6">
    <location>
        <begin position="110"/>
        <end position="129"/>
    </location>
</feature>
<evidence type="ECO:0000313" key="8">
    <source>
        <dbReference type="EMBL" id="EFI91913.1"/>
    </source>
</evidence>
<dbReference type="KEGG" id="scm:SCHCO_01136736"/>
<keyword evidence="2 6" id="KW-0812">Transmembrane</keyword>
<dbReference type="OrthoDB" id="9986881at2759"/>
<dbReference type="PANTHER" id="PTHR23502:SF74">
    <property type="entry name" value="MAJOR FACILITATOR SUPERFAMILY (MFS) PROFILE DOMAIN-CONTAINING PROTEIN"/>
    <property type="match status" value="1"/>
</dbReference>
<dbReference type="EMBL" id="GL377315">
    <property type="protein sequence ID" value="EFI91913.1"/>
    <property type="molecule type" value="Genomic_DNA"/>
</dbReference>
<keyword evidence="3 6" id="KW-1133">Transmembrane helix</keyword>
<dbReference type="FunCoup" id="D8QK33">
    <property type="interactions" value="127"/>
</dbReference>
<protein>
    <recommendedName>
        <fullName evidence="7">Major facilitator superfamily (MFS) profile domain-containing protein</fullName>
    </recommendedName>
</protein>
<proteinExistence type="predicted"/>
<dbReference type="FunFam" id="1.20.1250.20:FF:000082">
    <property type="entry name" value="MFS multidrug transporter, putative"/>
    <property type="match status" value="1"/>
</dbReference>
<dbReference type="GeneID" id="9593760"/>
<reference evidence="8 9" key="1">
    <citation type="journal article" date="2010" name="Nat. Biotechnol.">
        <title>Genome sequence of the model mushroom Schizophyllum commune.</title>
        <authorList>
            <person name="Ohm R.A."/>
            <person name="de Jong J.F."/>
            <person name="Lugones L.G."/>
            <person name="Aerts A."/>
            <person name="Kothe E."/>
            <person name="Stajich J.E."/>
            <person name="de Vries R.P."/>
            <person name="Record E."/>
            <person name="Levasseur A."/>
            <person name="Baker S.E."/>
            <person name="Bartholomew K.A."/>
            <person name="Coutinho P.M."/>
            <person name="Erdmann S."/>
            <person name="Fowler T.J."/>
            <person name="Gathman A.C."/>
            <person name="Lombard V."/>
            <person name="Henrissat B."/>
            <person name="Knabe N."/>
            <person name="Kuees U."/>
            <person name="Lilly W.W."/>
            <person name="Lindquist E."/>
            <person name="Lucas S."/>
            <person name="Magnuson J.K."/>
            <person name="Piumi F."/>
            <person name="Raudaskoski M."/>
            <person name="Salamov A."/>
            <person name="Schmutz J."/>
            <person name="Schwarze F.W.M.R."/>
            <person name="vanKuyk P.A."/>
            <person name="Horton J.S."/>
            <person name="Grigoriev I.V."/>
            <person name="Woesten H.A.B."/>
        </authorList>
    </citation>
    <scope>NUCLEOTIDE SEQUENCE [LARGE SCALE GENOMIC DNA]</scope>
    <source>
        <strain evidence="9">H4-8 / FGSC 9210</strain>
    </source>
</reference>
<feature type="transmembrane region" description="Helical" evidence="6">
    <location>
        <begin position="387"/>
        <end position="407"/>
    </location>
</feature>
<dbReference type="HOGENOM" id="CLU_008455_11_2_1"/>
<dbReference type="Proteomes" id="UP000007431">
    <property type="component" value="Unassembled WGS sequence"/>
</dbReference>
<evidence type="ECO:0000256" key="6">
    <source>
        <dbReference type="SAM" id="Phobius"/>
    </source>
</evidence>
<feature type="transmembrane region" description="Helical" evidence="6">
    <location>
        <begin position="230"/>
        <end position="250"/>
    </location>
</feature>
<dbReference type="Pfam" id="PF07690">
    <property type="entry name" value="MFS_1"/>
    <property type="match status" value="1"/>
</dbReference>
<keyword evidence="4 6" id="KW-0472">Membrane</keyword>
<evidence type="ECO:0000256" key="4">
    <source>
        <dbReference type="ARBA" id="ARBA00023136"/>
    </source>
</evidence>
<dbReference type="GO" id="GO:0022857">
    <property type="term" value="F:transmembrane transporter activity"/>
    <property type="evidence" value="ECO:0007669"/>
    <property type="project" value="InterPro"/>
</dbReference>
<dbReference type="PROSITE" id="PS50850">
    <property type="entry name" value="MFS"/>
    <property type="match status" value="1"/>
</dbReference>
<feature type="transmembrane region" description="Helical" evidence="6">
    <location>
        <begin position="73"/>
        <end position="90"/>
    </location>
</feature>
<feature type="transmembrane region" description="Helical" evidence="6">
    <location>
        <begin position="199"/>
        <end position="218"/>
    </location>
</feature>
<evidence type="ECO:0000256" key="5">
    <source>
        <dbReference type="SAM" id="MobiDB-lite"/>
    </source>
</evidence>
<evidence type="ECO:0000256" key="1">
    <source>
        <dbReference type="ARBA" id="ARBA00004141"/>
    </source>
</evidence>